<dbReference type="InterPro" id="IPR036052">
    <property type="entry name" value="TrpB-like_PALP_sf"/>
</dbReference>
<organism evidence="5 6">
    <name type="scientific">Clostridium aestuarii</name>
    <dbReference type="NCBI Taxonomy" id="338193"/>
    <lineage>
        <taxon>Bacteria</taxon>
        <taxon>Bacillati</taxon>
        <taxon>Bacillota</taxon>
        <taxon>Clostridia</taxon>
        <taxon>Eubacteriales</taxon>
        <taxon>Clostridiaceae</taxon>
        <taxon>Clostridium</taxon>
    </lineage>
</organism>
<dbReference type="PIRSF" id="PIRSF006278">
    <property type="entry name" value="ACCD_DCysDesulf"/>
    <property type="match status" value="1"/>
</dbReference>
<dbReference type="InterPro" id="IPR005966">
    <property type="entry name" value="D-Cys_desShydrase"/>
</dbReference>
<dbReference type="InterPro" id="IPR001926">
    <property type="entry name" value="TrpB-like_PALP"/>
</dbReference>
<evidence type="ECO:0000313" key="5">
    <source>
        <dbReference type="EMBL" id="MCY6483852.1"/>
    </source>
</evidence>
<comment type="caution">
    <text evidence="5">The sequence shown here is derived from an EMBL/GenBank/DDBJ whole genome shotgun (WGS) entry which is preliminary data.</text>
</comment>
<evidence type="ECO:0000313" key="6">
    <source>
        <dbReference type="Proteomes" id="UP001078443"/>
    </source>
</evidence>
<evidence type="ECO:0000259" key="4">
    <source>
        <dbReference type="Pfam" id="PF00291"/>
    </source>
</evidence>
<dbReference type="Gene3D" id="3.40.50.1100">
    <property type="match status" value="2"/>
</dbReference>
<comment type="similarity">
    <text evidence="2">Belongs to the ACC deaminase/D-cysteine desulfhydrase family.</text>
</comment>
<evidence type="ECO:0000256" key="3">
    <source>
        <dbReference type="ARBA" id="ARBA00022898"/>
    </source>
</evidence>
<name>A0ABT4CYB8_9CLOT</name>
<evidence type="ECO:0000256" key="2">
    <source>
        <dbReference type="ARBA" id="ARBA00008639"/>
    </source>
</evidence>
<keyword evidence="6" id="KW-1185">Reference proteome</keyword>
<dbReference type="PANTHER" id="PTHR43780">
    <property type="entry name" value="1-AMINOCYCLOPROPANE-1-CARBOXYLATE DEAMINASE-RELATED"/>
    <property type="match status" value="1"/>
</dbReference>
<protein>
    <submittedName>
        <fullName evidence="5">D-cysteine desulfhydrase family protein</fullName>
    </submittedName>
</protein>
<dbReference type="EMBL" id="JAPQER010000002">
    <property type="protein sequence ID" value="MCY6483852.1"/>
    <property type="molecule type" value="Genomic_DNA"/>
</dbReference>
<evidence type="ECO:0000256" key="1">
    <source>
        <dbReference type="ARBA" id="ARBA00001933"/>
    </source>
</evidence>
<dbReference type="Proteomes" id="UP001078443">
    <property type="component" value="Unassembled WGS sequence"/>
</dbReference>
<proteinExistence type="inferred from homology"/>
<dbReference type="PANTHER" id="PTHR43780:SF2">
    <property type="entry name" value="1-AMINOCYCLOPROPANE-1-CARBOXYLATE DEAMINASE-RELATED"/>
    <property type="match status" value="1"/>
</dbReference>
<dbReference type="InterPro" id="IPR027278">
    <property type="entry name" value="ACCD_DCysDesulf"/>
</dbReference>
<comment type="cofactor">
    <cofactor evidence="1">
        <name>pyridoxal 5'-phosphate</name>
        <dbReference type="ChEBI" id="CHEBI:597326"/>
    </cofactor>
</comment>
<dbReference type="RefSeq" id="WP_268040126.1">
    <property type="nucleotide sequence ID" value="NZ_JAPQER010000002.1"/>
</dbReference>
<reference evidence="5" key="1">
    <citation type="submission" date="2022-12" db="EMBL/GenBank/DDBJ databases">
        <authorList>
            <person name="Wang J."/>
        </authorList>
    </citation>
    <scope>NUCLEOTIDE SEQUENCE</scope>
    <source>
        <strain evidence="5">HY-45-18</strain>
    </source>
</reference>
<gene>
    <name evidence="5" type="ORF">OW763_05750</name>
</gene>
<dbReference type="SUPFAM" id="SSF53686">
    <property type="entry name" value="Tryptophan synthase beta subunit-like PLP-dependent enzymes"/>
    <property type="match status" value="1"/>
</dbReference>
<dbReference type="NCBIfam" id="TIGR01275">
    <property type="entry name" value="ACC_deam_rel"/>
    <property type="match status" value="1"/>
</dbReference>
<accession>A0ABT4CYB8</accession>
<keyword evidence="3" id="KW-0663">Pyridoxal phosphate</keyword>
<dbReference type="Pfam" id="PF00291">
    <property type="entry name" value="PALP"/>
    <property type="match status" value="1"/>
</dbReference>
<feature type="domain" description="Tryptophan synthase beta chain-like PALP" evidence="4">
    <location>
        <begin position="11"/>
        <end position="315"/>
    </location>
</feature>
<sequence>MFNYPRREKLALLPTPIHKLEKLSKLLGGPEIYLKRDDVTGSVVGGNKIRKLEFVMADAIDKGYDTVITCGGIQSNHCRATAFVAAKLGFDCHVVLKKFDTPIIEANLFLDKLAGADIHYIDHDKYDNNLEEILKELQDKLAKEGKKAYIIPTGASFGIGNFGYLKAAEEISEQCKQKDITFHYIVTPIGSGGTYTGLSLGKKLYLPETKIVGVNVCDDREYFVKKIKKIWKESFAFMDVEIPLVDEDINIIDGYGGIGYAKSTQEELKFITDIARLEGIVFDPVYTGKALFGLVDQIKKGNFKKGEKVLFIHTGGIFGIFPKKDMFQFEK</sequence>